<evidence type="ECO:0000256" key="11">
    <source>
        <dbReference type="ARBA" id="ARBA00023239"/>
    </source>
</evidence>
<evidence type="ECO:0000256" key="9">
    <source>
        <dbReference type="ARBA" id="ARBA00023136"/>
    </source>
</evidence>
<name>A0A1M5SUE9_9BURK</name>
<evidence type="ECO:0000256" key="12">
    <source>
        <dbReference type="ARBA" id="ARBA00037859"/>
    </source>
</evidence>
<dbReference type="SUPFAM" id="SSF51735">
    <property type="entry name" value="NAD(P)-binding Rossmann-fold domains"/>
    <property type="match status" value="1"/>
</dbReference>
<gene>
    <name evidence="14" type="ORF">SAMN04488135_103186</name>
</gene>
<dbReference type="FunFam" id="3.40.50.720:FF:000065">
    <property type="entry name" value="UDP-glucuronic acid decarboxylase 1"/>
    <property type="match status" value="1"/>
</dbReference>
<comment type="subcellular location">
    <subcellularLocation>
        <location evidence="2">Golgi apparatus membrane</location>
        <topology evidence="2">Single-pass type II membrane protein</topology>
    </subcellularLocation>
    <subcellularLocation>
        <location evidence="12">Golgi apparatus</location>
        <location evidence="12">Golgi stack membrane</location>
    </subcellularLocation>
</comment>
<dbReference type="GO" id="GO:0042732">
    <property type="term" value="P:D-xylose metabolic process"/>
    <property type="evidence" value="ECO:0007669"/>
    <property type="project" value="InterPro"/>
</dbReference>
<dbReference type="PANTHER" id="PTHR43078:SF6">
    <property type="entry name" value="UDP-GLUCURONIC ACID DECARBOXYLASE 1"/>
    <property type="match status" value="1"/>
</dbReference>
<keyword evidence="7" id="KW-0520">NAD</keyword>
<feature type="domain" description="NAD-dependent epimerase/dehydratase" evidence="13">
    <location>
        <begin position="11"/>
        <end position="246"/>
    </location>
</feature>
<dbReference type="RefSeq" id="WP_245801190.1">
    <property type="nucleotide sequence ID" value="NZ_FQXE01000003.1"/>
</dbReference>
<keyword evidence="4" id="KW-0210">Decarboxylase</keyword>
<keyword evidence="11" id="KW-0456">Lyase</keyword>
<evidence type="ECO:0000256" key="2">
    <source>
        <dbReference type="ARBA" id="ARBA00004323"/>
    </source>
</evidence>
<evidence type="ECO:0000256" key="3">
    <source>
        <dbReference type="ARBA" id="ARBA00022692"/>
    </source>
</evidence>
<dbReference type="GO" id="GO:0033320">
    <property type="term" value="P:UDP-D-xylose biosynthetic process"/>
    <property type="evidence" value="ECO:0007669"/>
    <property type="project" value="UniProtKB-UniPathway"/>
</dbReference>
<dbReference type="STRING" id="658167.SAMN04488135_103186"/>
<dbReference type="GO" id="GO:0048040">
    <property type="term" value="F:UDP-glucuronate decarboxylase activity"/>
    <property type="evidence" value="ECO:0007669"/>
    <property type="project" value="TreeGrafter"/>
</dbReference>
<evidence type="ECO:0000313" key="14">
    <source>
        <dbReference type="EMBL" id="SHH42126.1"/>
    </source>
</evidence>
<dbReference type="InterPro" id="IPR044516">
    <property type="entry name" value="UXS-like"/>
</dbReference>
<accession>A0A1M5SUE9</accession>
<comment type="cofactor">
    <cofactor evidence="1">
        <name>NAD(+)</name>
        <dbReference type="ChEBI" id="CHEBI:57540"/>
    </cofactor>
</comment>
<dbReference type="GO" id="GO:0005737">
    <property type="term" value="C:cytoplasm"/>
    <property type="evidence" value="ECO:0007669"/>
    <property type="project" value="TreeGrafter"/>
</dbReference>
<dbReference type="Gene3D" id="3.40.50.720">
    <property type="entry name" value="NAD(P)-binding Rossmann-like Domain"/>
    <property type="match status" value="1"/>
</dbReference>
<dbReference type="Pfam" id="PF01370">
    <property type="entry name" value="Epimerase"/>
    <property type="match status" value="1"/>
</dbReference>
<keyword evidence="9" id="KW-0472">Membrane</keyword>
<evidence type="ECO:0000259" key="13">
    <source>
        <dbReference type="Pfam" id="PF01370"/>
    </source>
</evidence>
<evidence type="ECO:0000256" key="7">
    <source>
        <dbReference type="ARBA" id="ARBA00023027"/>
    </source>
</evidence>
<dbReference type="InterPro" id="IPR036291">
    <property type="entry name" value="NAD(P)-bd_dom_sf"/>
</dbReference>
<organism evidence="14 15">
    <name type="scientific">Pollutimonas bauzanensis</name>
    <dbReference type="NCBI Taxonomy" id="658167"/>
    <lineage>
        <taxon>Bacteria</taxon>
        <taxon>Pseudomonadati</taxon>
        <taxon>Pseudomonadota</taxon>
        <taxon>Betaproteobacteria</taxon>
        <taxon>Burkholderiales</taxon>
        <taxon>Alcaligenaceae</taxon>
        <taxon>Pollutimonas</taxon>
    </lineage>
</organism>
<evidence type="ECO:0000256" key="4">
    <source>
        <dbReference type="ARBA" id="ARBA00022793"/>
    </source>
</evidence>
<dbReference type="Proteomes" id="UP000184226">
    <property type="component" value="Unassembled WGS sequence"/>
</dbReference>
<keyword evidence="8" id="KW-0333">Golgi apparatus</keyword>
<keyword evidence="5" id="KW-0735">Signal-anchor</keyword>
<evidence type="ECO:0000256" key="10">
    <source>
        <dbReference type="ARBA" id="ARBA00023180"/>
    </source>
</evidence>
<evidence type="ECO:0000256" key="8">
    <source>
        <dbReference type="ARBA" id="ARBA00023034"/>
    </source>
</evidence>
<evidence type="ECO:0000313" key="15">
    <source>
        <dbReference type="Proteomes" id="UP000184226"/>
    </source>
</evidence>
<proteinExistence type="predicted"/>
<keyword evidence="10" id="KW-0325">Glycoprotein</keyword>
<dbReference type="CDD" id="cd05230">
    <property type="entry name" value="UGD_SDR_e"/>
    <property type="match status" value="1"/>
</dbReference>
<keyword evidence="3" id="KW-0812">Transmembrane</keyword>
<sequence length="341" mass="37830">MNDTQMAPERVLVAGGAGFLGSHLCRRLLDEGHQVICLDSFLTGKRRNIAPLLDHPDFSVLRHDVINPIRLDIRPTRIYNLACPASPQHYQADPVHTLRTCVEGAFNLLEVARAAGARILQASTSEVYGDPHVHPQPEAYRGNVNILGLRSCYDEGKRCAETLFSDYGRRKHVRVKIARIFNTYGPLMSQSDGRVVSNFIVQALSGRSLTVYGDGSQTRSLCYVDDMIDGLTRMMESDESFRGPVNLGCPHESTVLDIARRIRRLVGADVPVEFRPLPSDDPIQRCPDILLARRHLDWWPRVGLDAGLQKTIAYFAQTVAAAPASPKIIESFPGGCKVFSD</sequence>
<dbReference type="EMBL" id="FQXE01000003">
    <property type="protein sequence ID" value="SHH42126.1"/>
    <property type="molecule type" value="Genomic_DNA"/>
</dbReference>
<protein>
    <submittedName>
        <fullName evidence="14">UDP-glucuronate decarboxylase</fullName>
    </submittedName>
</protein>
<evidence type="ECO:0000256" key="1">
    <source>
        <dbReference type="ARBA" id="ARBA00001911"/>
    </source>
</evidence>
<dbReference type="UniPathway" id="UPA00796">
    <property type="reaction ID" value="UER00771"/>
</dbReference>
<keyword evidence="6" id="KW-1133">Transmembrane helix</keyword>
<keyword evidence="15" id="KW-1185">Reference proteome</keyword>
<evidence type="ECO:0000256" key="5">
    <source>
        <dbReference type="ARBA" id="ARBA00022968"/>
    </source>
</evidence>
<reference evidence="14 15" key="1">
    <citation type="submission" date="2016-11" db="EMBL/GenBank/DDBJ databases">
        <authorList>
            <person name="Jaros S."/>
            <person name="Januszkiewicz K."/>
            <person name="Wedrychowicz H."/>
        </authorList>
    </citation>
    <scope>NUCLEOTIDE SEQUENCE [LARGE SCALE GENOMIC DNA]</scope>
    <source>
        <strain evidence="14 15">CGMCC 1.10190</strain>
    </source>
</reference>
<evidence type="ECO:0000256" key="6">
    <source>
        <dbReference type="ARBA" id="ARBA00022989"/>
    </source>
</evidence>
<dbReference type="GO" id="GO:0070403">
    <property type="term" value="F:NAD+ binding"/>
    <property type="evidence" value="ECO:0007669"/>
    <property type="project" value="InterPro"/>
</dbReference>
<dbReference type="InterPro" id="IPR001509">
    <property type="entry name" value="Epimerase_deHydtase"/>
</dbReference>
<dbReference type="AlphaFoldDB" id="A0A1M5SUE9"/>
<dbReference type="PANTHER" id="PTHR43078">
    <property type="entry name" value="UDP-GLUCURONIC ACID DECARBOXYLASE-RELATED"/>
    <property type="match status" value="1"/>
</dbReference>